<organism evidence="2 3">
    <name type="scientific">Paxillus involutus ATCC 200175</name>
    <dbReference type="NCBI Taxonomy" id="664439"/>
    <lineage>
        <taxon>Eukaryota</taxon>
        <taxon>Fungi</taxon>
        <taxon>Dikarya</taxon>
        <taxon>Basidiomycota</taxon>
        <taxon>Agaricomycotina</taxon>
        <taxon>Agaricomycetes</taxon>
        <taxon>Agaricomycetidae</taxon>
        <taxon>Boletales</taxon>
        <taxon>Paxilineae</taxon>
        <taxon>Paxillaceae</taxon>
        <taxon>Paxillus</taxon>
    </lineage>
</organism>
<evidence type="ECO:0000313" key="2">
    <source>
        <dbReference type="EMBL" id="KIJ05488.1"/>
    </source>
</evidence>
<evidence type="ECO:0008006" key="4">
    <source>
        <dbReference type="Google" id="ProtNLM"/>
    </source>
</evidence>
<evidence type="ECO:0000256" key="1">
    <source>
        <dbReference type="SAM" id="MobiDB-lite"/>
    </source>
</evidence>
<reference evidence="3" key="2">
    <citation type="submission" date="2015-01" db="EMBL/GenBank/DDBJ databases">
        <title>Evolutionary Origins and Diversification of the Mycorrhizal Mutualists.</title>
        <authorList>
            <consortium name="DOE Joint Genome Institute"/>
            <consortium name="Mycorrhizal Genomics Consortium"/>
            <person name="Kohler A."/>
            <person name="Kuo A."/>
            <person name="Nagy L.G."/>
            <person name="Floudas D."/>
            <person name="Copeland A."/>
            <person name="Barry K.W."/>
            <person name="Cichocki N."/>
            <person name="Veneault-Fourrey C."/>
            <person name="LaButti K."/>
            <person name="Lindquist E.A."/>
            <person name="Lipzen A."/>
            <person name="Lundell T."/>
            <person name="Morin E."/>
            <person name="Murat C."/>
            <person name="Riley R."/>
            <person name="Ohm R."/>
            <person name="Sun H."/>
            <person name="Tunlid A."/>
            <person name="Henrissat B."/>
            <person name="Grigoriev I.V."/>
            <person name="Hibbett D.S."/>
            <person name="Martin F."/>
        </authorList>
    </citation>
    <scope>NUCLEOTIDE SEQUENCE [LARGE SCALE GENOMIC DNA]</scope>
    <source>
        <strain evidence="3">ATCC 200175</strain>
    </source>
</reference>
<protein>
    <recommendedName>
        <fullName evidence="4">F-box domain-containing protein</fullName>
    </recommendedName>
</protein>
<feature type="compositionally biased region" description="Basic and acidic residues" evidence="1">
    <location>
        <begin position="248"/>
        <end position="262"/>
    </location>
</feature>
<feature type="non-terminal residue" evidence="2">
    <location>
        <position position="492"/>
    </location>
</feature>
<name>A0A0C9T1S2_PAXIN</name>
<dbReference type="AlphaFoldDB" id="A0A0C9T1S2"/>
<accession>A0A0C9T1S2</accession>
<reference evidence="2 3" key="1">
    <citation type="submission" date="2014-06" db="EMBL/GenBank/DDBJ databases">
        <authorList>
            <consortium name="DOE Joint Genome Institute"/>
            <person name="Kuo A."/>
            <person name="Kohler A."/>
            <person name="Nagy L.G."/>
            <person name="Floudas D."/>
            <person name="Copeland A."/>
            <person name="Barry K.W."/>
            <person name="Cichocki N."/>
            <person name="Veneault-Fourrey C."/>
            <person name="LaButti K."/>
            <person name="Lindquist E.A."/>
            <person name="Lipzen A."/>
            <person name="Lundell T."/>
            <person name="Morin E."/>
            <person name="Murat C."/>
            <person name="Sun H."/>
            <person name="Tunlid A."/>
            <person name="Henrissat B."/>
            <person name="Grigoriev I.V."/>
            <person name="Hibbett D.S."/>
            <person name="Martin F."/>
            <person name="Nordberg H.P."/>
            <person name="Cantor M.N."/>
            <person name="Hua S.X."/>
        </authorList>
    </citation>
    <scope>NUCLEOTIDE SEQUENCE [LARGE SCALE GENOMIC DNA]</scope>
    <source>
        <strain evidence="2 3">ATCC 200175</strain>
    </source>
</reference>
<dbReference type="Proteomes" id="UP000053647">
    <property type="component" value="Unassembled WGS sequence"/>
</dbReference>
<dbReference type="HOGENOM" id="CLU_633349_0_0_1"/>
<gene>
    <name evidence="2" type="ORF">PAXINDRAFT_21268</name>
</gene>
<dbReference type="OrthoDB" id="3220023at2759"/>
<feature type="region of interest" description="Disordered" evidence="1">
    <location>
        <begin position="228"/>
        <end position="267"/>
    </location>
</feature>
<keyword evidence="3" id="KW-1185">Reference proteome</keyword>
<evidence type="ECO:0000313" key="3">
    <source>
        <dbReference type="Proteomes" id="UP000053647"/>
    </source>
</evidence>
<proteinExistence type="predicted"/>
<dbReference type="EMBL" id="KN820946">
    <property type="protein sequence ID" value="KIJ05488.1"/>
    <property type="molecule type" value="Genomic_DNA"/>
</dbReference>
<sequence length="492" mass="54697">QSNSPRASLATLPLELLAEILLHTHSPPTVLAVSRTSSYFHHIPFLRPAIESELLERQVRRDRQKAEKSYKQRLVEVQKMYERMRSGTAEGVNAGGSGSSSKMVLPPLTVFCTLPSVRTLKGQPDPNTVPPENSDAMLDLKTSTLATSLITSDIRTWLVPVQSYLMGLLGYSGVWRSASKLKVAPLERVTARFLCGRCGELGRQYRRQGCLDLRGACSHICKRVKGKGTAKKRQETQEHGGNGGNDPDDQHSKDAGEVDKSGDKKKKKKAKTLDWRVEVFQKDEKAIALINVVLNLLDLSDEDSRTASQLGELEGRIRCMTCTGWIVMDFETAIGHSHRHESMQIQLLSTSTPILAIAQPDVDPPTTSTRPQLAFDPGLSERLMAPTYRARNLEDKVNYGCKHCLAIGEGNVVGGFEEAGKGTKKKGANSSARAMNLNALRSHIKGKHGIQDIRDEDIFCYTPVEWEHVEEKQKDDAWGTPEKINCWLLDWY</sequence>